<name>A0A061JGL9_9PROT</name>
<gene>
    <name evidence="1" type="ORF">K737_300333</name>
</gene>
<sequence>MRRYVLRKEEGSEKGSFTWKTGGYRLTAKDNRLFVEAVYTVTVQEFRGKICQRG</sequence>
<dbReference type="Proteomes" id="UP000026922">
    <property type="component" value="Unassembled WGS sequence"/>
</dbReference>
<reference evidence="1 2" key="1">
    <citation type="journal article" date="2013" name="Genome Announc.">
        <title>Draft Genome Sequence of Holospora undulata Strain HU1, a Micronucleus-Specific Symbiont of the Ciliate Paramecium caudatum.</title>
        <authorList>
            <person name="Dohra H."/>
            <person name="Suzuki H."/>
            <person name="Suzuki T."/>
            <person name="Tanaka K."/>
            <person name="Fujishima M."/>
        </authorList>
    </citation>
    <scope>NUCLEOTIDE SEQUENCE [LARGE SCALE GENOMIC DNA]</scope>
    <source>
        <strain evidence="1 2">HU1</strain>
    </source>
</reference>
<protein>
    <submittedName>
        <fullName evidence="1">Uncharacterized protein</fullName>
    </submittedName>
</protein>
<dbReference type="AlphaFoldDB" id="A0A061JGL9"/>
<accession>A0A061JGL9</accession>
<proteinExistence type="predicted"/>
<evidence type="ECO:0000313" key="1">
    <source>
        <dbReference type="EMBL" id="ETZ05225.1"/>
    </source>
</evidence>
<dbReference type="EMBL" id="ARPM03000090">
    <property type="protein sequence ID" value="ETZ05225.1"/>
    <property type="molecule type" value="Genomic_DNA"/>
</dbReference>
<organism evidence="1 2">
    <name type="scientific">Holospora undulata HU1</name>
    <dbReference type="NCBI Taxonomy" id="1321371"/>
    <lineage>
        <taxon>Bacteria</taxon>
        <taxon>Pseudomonadati</taxon>
        <taxon>Pseudomonadota</taxon>
        <taxon>Alphaproteobacteria</taxon>
        <taxon>Holosporales</taxon>
        <taxon>Holosporaceae</taxon>
        <taxon>Holospora</taxon>
    </lineage>
</organism>
<comment type="caution">
    <text evidence="1">The sequence shown here is derived from an EMBL/GenBank/DDBJ whole genome shotgun (WGS) entry which is preliminary data.</text>
</comment>
<evidence type="ECO:0000313" key="2">
    <source>
        <dbReference type="Proteomes" id="UP000026922"/>
    </source>
</evidence>
<keyword evidence="2" id="KW-1185">Reference proteome</keyword>